<dbReference type="InterPro" id="IPR025419">
    <property type="entry name" value="DUF4142"/>
</dbReference>
<dbReference type="AlphaFoldDB" id="A0AA39CTG5"/>
<feature type="region of interest" description="Disordered" evidence="2">
    <location>
        <begin position="186"/>
        <end position="225"/>
    </location>
</feature>
<proteinExistence type="predicted"/>
<feature type="compositionally biased region" description="Basic and acidic residues" evidence="2">
    <location>
        <begin position="193"/>
        <end position="205"/>
    </location>
</feature>
<dbReference type="InterPro" id="IPR007251">
    <property type="entry name" value="Iron_permease_Fet4"/>
</dbReference>
<accession>A0AA39CTG5</accession>
<sequence length="302" mass="32563">MKSRYAISLCIAAFALSPASAVAGPEATAGAAPPGREAPVGRGQEAALGMLSTINAGEIDAGRLALMHALDARVRDYAQRMIDEHTSNNRQLATWKSDGAALQAQAERAEGKKTLAMLQQAQGPAFDGAYLQAMVRDHQRALQTLDSSLIPAAHDPDVAGFLRVSRLHVADHLKQAQELLSHVAASAPDEPAQQDRKRPAPDAAKKNGGAKGAGDQHRYHDRDIPYGIPDPADTAALHIKLDELIRVSRDANQELLNLEAMEPTHLEDIRQRYEALARTAADIKTKKERCMPRAARGHVAEN</sequence>
<evidence type="ECO:0000256" key="1">
    <source>
        <dbReference type="SAM" id="Coils"/>
    </source>
</evidence>
<name>A0AA39CTG5_9EURO</name>
<evidence type="ECO:0000259" key="4">
    <source>
        <dbReference type="Pfam" id="PF13628"/>
    </source>
</evidence>
<dbReference type="Pfam" id="PF13628">
    <property type="entry name" value="DUF4142"/>
    <property type="match status" value="1"/>
</dbReference>
<dbReference type="Pfam" id="PF04120">
    <property type="entry name" value="Iron_permease"/>
    <property type="match status" value="1"/>
</dbReference>
<dbReference type="Gene3D" id="1.20.1260.10">
    <property type="match status" value="1"/>
</dbReference>
<dbReference type="GO" id="GO:0055085">
    <property type="term" value="P:transmembrane transport"/>
    <property type="evidence" value="ECO:0007669"/>
    <property type="project" value="InterPro"/>
</dbReference>
<reference evidence="5" key="1">
    <citation type="submission" date="2022-10" db="EMBL/GenBank/DDBJ databases">
        <title>Culturing micro-colonial fungi from biological soil crusts in the Mojave desert and describing Neophaeococcomyces mojavensis, and introducing the new genera and species Taxawa tesnikishii.</title>
        <authorList>
            <person name="Kurbessoian T."/>
            <person name="Stajich J.E."/>
        </authorList>
    </citation>
    <scope>NUCLEOTIDE SEQUENCE</scope>
    <source>
        <strain evidence="5">TK_35</strain>
    </source>
</reference>
<feature type="coiled-coil region" evidence="1">
    <location>
        <begin position="241"/>
        <end position="286"/>
    </location>
</feature>
<feature type="signal peptide" evidence="3">
    <location>
        <begin position="1"/>
        <end position="21"/>
    </location>
</feature>
<organism evidence="5">
    <name type="scientific">Knufia peltigerae</name>
    <dbReference type="NCBI Taxonomy" id="1002370"/>
    <lineage>
        <taxon>Eukaryota</taxon>
        <taxon>Fungi</taxon>
        <taxon>Dikarya</taxon>
        <taxon>Ascomycota</taxon>
        <taxon>Pezizomycotina</taxon>
        <taxon>Eurotiomycetes</taxon>
        <taxon>Chaetothyriomycetidae</taxon>
        <taxon>Chaetothyriales</taxon>
        <taxon>Trichomeriaceae</taxon>
        <taxon>Knufia</taxon>
    </lineage>
</organism>
<feature type="domain" description="DUF4142" evidence="4">
    <location>
        <begin position="46"/>
        <end position="179"/>
    </location>
</feature>
<protein>
    <recommendedName>
        <fullName evidence="4">DUF4142 domain-containing protein</fullName>
    </recommendedName>
</protein>
<evidence type="ECO:0000256" key="2">
    <source>
        <dbReference type="SAM" id="MobiDB-lite"/>
    </source>
</evidence>
<keyword evidence="1" id="KW-0175">Coiled coil</keyword>
<keyword evidence="3" id="KW-0732">Signal</keyword>
<evidence type="ECO:0000256" key="3">
    <source>
        <dbReference type="SAM" id="SignalP"/>
    </source>
</evidence>
<dbReference type="InterPro" id="IPR012347">
    <property type="entry name" value="Ferritin-like"/>
</dbReference>
<dbReference type="PANTHER" id="PTHR38593:SF1">
    <property type="entry name" value="BLR2558 PROTEIN"/>
    <property type="match status" value="1"/>
</dbReference>
<feature type="chain" id="PRO_5041233085" description="DUF4142 domain-containing protein" evidence="3">
    <location>
        <begin position="22"/>
        <end position="302"/>
    </location>
</feature>
<evidence type="ECO:0000313" key="5">
    <source>
        <dbReference type="EMBL" id="KAJ9627416.1"/>
    </source>
</evidence>
<gene>
    <name evidence="5" type="ORF">H2204_009643</name>
</gene>
<dbReference type="PANTHER" id="PTHR38593">
    <property type="entry name" value="BLR2558 PROTEIN"/>
    <property type="match status" value="1"/>
</dbReference>
<dbReference type="EMBL" id="JAPDRN010000077">
    <property type="protein sequence ID" value="KAJ9627416.1"/>
    <property type="molecule type" value="Genomic_DNA"/>
</dbReference>
<feature type="compositionally biased region" description="Basic and acidic residues" evidence="2">
    <location>
        <begin position="214"/>
        <end position="224"/>
    </location>
</feature>
<comment type="caution">
    <text evidence="5">The sequence shown here is derived from an EMBL/GenBank/DDBJ whole genome shotgun (WGS) entry which is preliminary data.</text>
</comment>